<dbReference type="SUPFAM" id="SSF53335">
    <property type="entry name" value="S-adenosyl-L-methionine-dependent methyltransferases"/>
    <property type="match status" value="1"/>
</dbReference>
<dbReference type="GO" id="GO:0008168">
    <property type="term" value="F:methyltransferase activity"/>
    <property type="evidence" value="ECO:0007669"/>
    <property type="project" value="UniProtKB-KW"/>
</dbReference>
<reference evidence="1 2" key="1">
    <citation type="journal article" date="2024" name="Microbiology">
        <title>Methylomarinum rosea sp. nov., a novel halophilic methanotrophic bacterium from the hypersaline Lake Elton.</title>
        <authorList>
            <person name="Suleimanov R.Z."/>
            <person name="Oshkin I.Y."/>
            <person name="Danilova O.V."/>
            <person name="Suzina N.E."/>
            <person name="Dedysh S.N."/>
        </authorList>
    </citation>
    <scope>NUCLEOTIDE SEQUENCE [LARGE SCALE GENOMIC DNA]</scope>
    <source>
        <strain evidence="1 2">Ch1-1</strain>
    </source>
</reference>
<dbReference type="EMBL" id="CP157743">
    <property type="protein sequence ID" value="XBS21028.1"/>
    <property type="molecule type" value="Genomic_DNA"/>
</dbReference>
<keyword evidence="1" id="KW-0489">Methyltransferase</keyword>
<dbReference type="GO" id="GO:0032259">
    <property type="term" value="P:methylation"/>
    <property type="evidence" value="ECO:0007669"/>
    <property type="project" value="UniProtKB-KW"/>
</dbReference>
<evidence type="ECO:0000313" key="2">
    <source>
        <dbReference type="Proteomes" id="UP001225378"/>
    </source>
</evidence>
<protein>
    <submittedName>
        <fullName evidence="1">Methyltransferase domain-containing protein</fullName>
    </submittedName>
</protein>
<dbReference type="KEGG" id="mech:Q9L42_002610"/>
<organism evidence="1 2">
    <name type="scientific">Methylomarinum roseum</name>
    <dbReference type="NCBI Taxonomy" id="3067653"/>
    <lineage>
        <taxon>Bacteria</taxon>
        <taxon>Pseudomonadati</taxon>
        <taxon>Pseudomonadota</taxon>
        <taxon>Gammaproteobacteria</taxon>
        <taxon>Methylococcales</taxon>
        <taxon>Methylococcaceae</taxon>
        <taxon>Methylomarinum</taxon>
    </lineage>
</organism>
<dbReference type="AlphaFoldDB" id="A0AAU7NVL5"/>
<accession>A0AAU7NVL5</accession>
<proteinExistence type="predicted"/>
<name>A0AAU7NVL5_9GAMM</name>
<keyword evidence="1" id="KW-0808">Transferase</keyword>
<gene>
    <name evidence="1" type="ORF">Q9L42_002610</name>
</gene>
<dbReference type="InterPro" id="IPR029063">
    <property type="entry name" value="SAM-dependent_MTases_sf"/>
</dbReference>
<keyword evidence="2" id="KW-1185">Reference proteome</keyword>
<dbReference type="Proteomes" id="UP001225378">
    <property type="component" value="Chromosome"/>
</dbReference>
<dbReference type="RefSeq" id="WP_349431839.1">
    <property type="nucleotide sequence ID" value="NZ_CP157743.1"/>
</dbReference>
<sequence>MGVIDKNLIGQYSELHDSKKYGYTGHYFDTHIQACIVDLKPNSLLEYGCGQSDLIKTLDYGDAVYHRYDPAITEFSEIKTDRVDLIINTDVLEHIPEEDIDDVLRHMKSLSSHVFFNISTCLAKHILPNGQNAHCTVWRSQKWLAKIQEFFPDAVLCFADEEKKCLIITWKSPASQLINQIELYKSIATVERVHWLKKLERSIRKLRNFLIGKERFRLIKSRLIKNG</sequence>
<evidence type="ECO:0000313" key="1">
    <source>
        <dbReference type="EMBL" id="XBS21028.1"/>
    </source>
</evidence>